<feature type="domain" description="Peptidase C39" evidence="14">
    <location>
        <begin position="8"/>
        <end position="127"/>
    </location>
</feature>
<dbReference type="SUPFAM" id="SSF52540">
    <property type="entry name" value="P-loop containing nucleoside triphosphate hydrolases"/>
    <property type="match status" value="1"/>
</dbReference>
<gene>
    <name evidence="15" type="ORF">COJ61_25840</name>
</gene>
<dbReference type="GO" id="GO:0016887">
    <property type="term" value="F:ATP hydrolysis activity"/>
    <property type="evidence" value="ECO:0007669"/>
    <property type="project" value="InterPro"/>
</dbReference>
<organism evidence="15 16">
    <name type="scientific">Bacillus thuringiensis</name>
    <dbReference type="NCBI Taxonomy" id="1428"/>
    <lineage>
        <taxon>Bacteria</taxon>
        <taxon>Bacillati</taxon>
        <taxon>Bacillota</taxon>
        <taxon>Bacilli</taxon>
        <taxon>Bacillales</taxon>
        <taxon>Bacillaceae</taxon>
        <taxon>Bacillus</taxon>
        <taxon>Bacillus cereus group</taxon>
    </lineage>
</organism>
<sequence>MKIHFQQQSEHSECGLACAAMIVDYYVKKTKLSILRKEYGVPNGGYNLHQLSIILKDNGLVSKAVKVNADSVYNLPTPFIAYWNNKHFVVVEKVSRNTFYIADPALGKIRVGINEFRNQFSNIALIVTEGKMRKLRLPKLNEKILNCFKDNKMLLGKTFIISLVMQCLSLMIPYLVQYVIDQKNIYSHSKSFPIIGVSILVFLAYFLTNMARIRMITVLQTTFDKDLLSSTIDHLLKLPYSFFVNRSKGELIYRINSNTYIRQILTDNGISLAVNAIFFFLYLGIMFSFNKVLTLVTLSIAFILCIVSVVNAKVNRKIYQNQMVVLTKAQDIINELINNIFTIKSTNSQKNIFNQWHSNFSSQIELERKKAKYSSYLVNIPQTIQTFYPLIIFVIGLLLSMNSTVTIGNVVAFSVLGVAFLSPILSIMNSYNQLEMVKVYLDRLVDILDTPAESELFGQEVLSDLKGRLTLNNVSYKYSKFSNNAVSDIILDIEAKENVAIVGTSGSGKSTVLKLLSCLYQPTEGTVYYDSKETTNLDIDSIREKIGVVLQENVLFNGSLRDNITMGRNFSDEEVWKCIDGTRLTELVKQFPLGLETNISESGQNLSGGQRQKISIARTIISKPKAIFLDEPTSALDNISEKSVMETLFKLDATLIVVAHRLSTIENFDKIIVMHEGKVVGIGSHKQLLKENIYYQKLYQINEEDQKKDNSSDIDILVG</sequence>
<evidence type="ECO:0000256" key="2">
    <source>
        <dbReference type="ARBA" id="ARBA00022448"/>
    </source>
</evidence>
<comment type="subcellular location">
    <subcellularLocation>
        <location evidence="1">Cell membrane</location>
        <topology evidence="1">Multi-pass membrane protein</topology>
    </subcellularLocation>
</comment>
<dbReference type="InterPro" id="IPR003593">
    <property type="entry name" value="AAA+_ATPase"/>
</dbReference>
<keyword evidence="5" id="KW-0547">Nucleotide-binding</keyword>
<evidence type="ECO:0000256" key="8">
    <source>
        <dbReference type="ARBA" id="ARBA00022840"/>
    </source>
</evidence>
<dbReference type="PANTHER" id="PTHR43394:SF1">
    <property type="entry name" value="ATP-BINDING CASSETTE SUB-FAMILY B MEMBER 10, MITOCHONDRIAL"/>
    <property type="match status" value="1"/>
</dbReference>
<feature type="transmembrane region" description="Helical" evidence="11">
    <location>
        <begin position="295"/>
        <end position="314"/>
    </location>
</feature>
<dbReference type="AlphaFoldDB" id="A0AB36TNZ8"/>
<evidence type="ECO:0000256" key="7">
    <source>
        <dbReference type="ARBA" id="ARBA00022807"/>
    </source>
</evidence>
<feature type="domain" description="ABC transporter" evidence="12">
    <location>
        <begin position="469"/>
        <end position="701"/>
    </location>
</feature>
<keyword evidence="6" id="KW-0378">Hydrolase</keyword>
<dbReference type="Pfam" id="PF03412">
    <property type="entry name" value="Peptidase_C39"/>
    <property type="match status" value="1"/>
</dbReference>
<evidence type="ECO:0000259" key="13">
    <source>
        <dbReference type="PROSITE" id="PS50929"/>
    </source>
</evidence>
<dbReference type="GO" id="GO:0006508">
    <property type="term" value="P:proteolysis"/>
    <property type="evidence" value="ECO:0007669"/>
    <property type="project" value="InterPro"/>
</dbReference>
<evidence type="ECO:0000256" key="10">
    <source>
        <dbReference type="ARBA" id="ARBA00023136"/>
    </source>
</evidence>
<keyword evidence="8" id="KW-0067">ATP-binding</keyword>
<dbReference type="CDD" id="cd18555">
    <property type="entry name" value="ABC_6TM_T1SS_like"/>
    <property type="match status" value="1"/>
</dbReference>
<dbReference type="GO" id="GO:0005524">
    <property type="term" value="F:ATP binding"/>
    <property type="evidence" value="ECO:0007669"/>
    <property type="project" value="UniProtKB-KW"/>
</dbReference>
<dbReference type="Gene3D" id="3.40.50.300">
    <property type="entry name" value="P-loop containing nucleotide triphosphate hydrolases"/>
    <property type="match status" value="1"/>
</dbReference>
<evidence type="ECO:0000256" key="11">
    <source>
        <dbReference type="SAM" id="Phobius"/>
    </source>
</evidence>
<dbReference type="InterPro" id="IPR027417">
    <property type="entry name" value="P-loop_NTPase"/>
</dbReference>
<evidence type="ECO:0000259" key="14">
    <source>
        <dbReference type="PROSITE" id="PS50990"/>
    </source>
</evidence>
<dbReference type="EMBL" id="NUYG01000062">
    <property type="protein sequence ID" value="PFM86203.1"/>
    <property type="molecule type" value="Genomic_DNA"/>
</dbReference>
<dbReference type="SMART" id="SM00382">
    <property type="entry name" value="AAA"/>
    <property type="match status" value="1"/>
</dbReference>
<dbReference type="InterPro" id="IPR036640">
    <property type="entry name" value="ABC1_TM_sf"/>
</dbReference>
<protein>
    <submittedName>
        <fullName evidence="15">Transporter</fullName>
    </submittedName>
</protein>
<dbReference type="SUPFAM" id="SSF90123">
    <property type="entry name" value="ABC transporter transmembrane region"/>
    <property type="match status" value="1"/>
</dbReference>
<evidence type="ECO:0000313" key="16">
    <source>
        <dbReference type="Proteomes" id="UP000223839"/>
    </source>
</evidence>
<evidence type="ECO:0000256" key="5">
    <source>
        <dbReference type="ARBA" id="ARBA00022741"/>
    </source>
</evidence>
<feature type="transmembrane region" description="Helical" evidence="11">
    <location>
        <begin position="270"/>
        <end position="289"/>
    </location>
</feature>
<feature type="transmembrane region" description="Helical" evidence="11">
    <location>
        <begin position="405"/>
        <end position="428"/>
    </location>
</feature>
<comment type="caution">
    <text evidence="15">The sequence shown here is derived from an EMBL/GenBank/DDBJ whole genome shotgun (WGS) entry which is preliminary data.</text>
</comment>
<proteinExistence type="predicted"/>
<dbReference type="FunFam" id="3.40.50.300:FF:000299">
    <property type="entry name" value="ABC transporter ATP-binding protein/permease"/>
    <property type="match status" value="1"/>
</dbReference>
<keyword evidence="7" id="KW-0645">Protease</keyword>
<evidence type="ECO:0000256" key="4">
    <source>
        <dbReference type="ARBA" id="ARBA00022692"/>
    </source>
</evidence>
<dbReference type="PANTHER" id="PTHR43394">
    <property type="entry name" value="ATP-DEPENDENT PERMEASE MDL1, MITOCHONDRIAL"/>
    <property type="match status" value="1"/>
</dbReference>
<dbReference type="Pfam" id="PF00664">
    <property type="entry name" value="ABC_membrane"/>
    <property type="match status" value="1"/>
</dbReference>
<dbReference type="InterPro" id="IPR005074">
    <property type="entry name" value="Peptidase_C39"/>
</dbReference>
<dbReference type="PROSITE" id="PS50990">
    <property type="entry name" value="PEPTIDASE_C39"/>
    <property type="match status" value="1"/>
</dbReference>
<dbReference type="PROSITE" id="PS50893">
    <property type="entry name" value="ABC_TRANSPORTER_2"/>
    <property type="match status" value="1"/>
</dbReference>
<dbReference type="RefSeq" id="WP_097913733.1">
    <property type="nucleotide sequence ID" value="NZ_NUYG01000062.1"/>
</dbReference>
<keyword evidence="7" id="KW-0788">Thiol protease</keyword>
<dbReference type="PROSITE" id="PS00211">
    <property type="entry name" value="ABC_TRANSPORTER_1"/>
    <property type="match status" value="1"/>
</dbReference>
<feature type="transmembrane region" description="Helical" evidence="11">
    <location>
        <begin position="192"/>
        <end position="208"/>
    </location>
</feature>
<evidence type="ECO:0000256" key="6">
    <source>
        <dbReference type="ARBA" id="ARBA00022801"/>
    </source>
</evidence>
<dbReference type="InterPro" id="IPR011527">
    <property type="entry name" value="ABC1_TM_dom"/>
</dbReference>
<dbReference type="Proteomes" id="UP000223839">
    <property type="component" value="Unassembled WGS sequence"/>
</dbReference>
<evidence type="ECO:0000256" key="3">
    <source>
        <dbReference type="ARBA" id="ARBA00022475"/>
    </source>
</evidence>
<dbReference type="InterPro" id="IPR039421">
    <property type="entry name" value="Type_1_exporter"/>
</dbReference>
<dbReference type="Gene3D" id="3.90.70.10">
    <property type="entry name" value="Cysteine proteinases"/>
    <property type="match status" value="1"/>
</dbReference>
<feature type="transmembrane region" description="Helical" evidence="11">
    <location>
        <begin position="376"/>
        <end position="399"/>
    </location>
</feature>
<keyword evidence="4 11" id="KW-0812">Transmembrane</keyword>
<dbReference type="GO" id="GO:0008234">
    <property type="term" value="F:cysteine-type peptidase activity"/>
    <property type="evidence" value="ECO:0007669"/>
    <property type="project" value="UniProtKB-KW"/>
</dbReference>
<dbReference type="Pfam" id="PF00005">
    <property type="entry name" value="ABC_tran"/>
    <property type="match status" value="1"/>
</dbReference>
<reference evidence="15 16" key="1">
    <citation type="submission" date="2017-09" db="EMBL/GenBank/DDBJ databases">
        <title>Large-scale bioinformatics analysis of Bacillus genomes uncovers conserved roles of natural products in bacterial physiology.</title>
        <authorList>
            <consortium name="Agbiome Team Llc"/>
            <person name="Bleich R.M."/>
            <person name="Grubbs K.J."/>
            <person name="Santa Maria K.C."/>
            <person name="Allen S.E."/>
            <person name="Farag S."/>
            <person name="Shank E.A."/>
            <person name="Bowers A."/>
        </authorList>
    </citation>
    <scope>NUCLEOTIDE SEQUENCE [LARGE SCALE GENOMIC DNA]</scope>
    <source>
        <strain evidence="15 16">AFS077661</strain>
    </source>
</reference>
<evidence type="ECO:0000256" key="1">
    <source>
        <dbReference type="ARBA" id="ARBA00004651"/>
    </source>
</evidence>
<dbReference type="GO" id="GO:0005886">
    <property type="term" value="C:plasma membrane"/>
    <property type="evidence" value="ECO:0007669"/>
    <property type="project" value="UniProtKB-SubCell"/>
</dbReference>
<keyword evidence="9 11" id="KW-1133">Transmembrane helix</keyword>
<keyword evidence="2" id="KW-0813">Transport</keyword>
<evidence type="ECO:0000313" key="15">
    <source>
        <dbReference type="EMBL" id="PFM86203.1"/>
    </source>
</evidence>
<dbReference type="PROSITE" id="PS50929">
    <property type="entry name" value="ABC_TM1F"/>
    <property type="match status" value="1"/>
</dbReference>
<keyword evidence="3" id="KW-1003">Cell membrane</keyword>
<evidence type="ECO:0000256" key="9">
    <source>
        <dbReference type="ARBA" id="ARBA00022989"/>
    </source>
</evidence>
<feature type="domain" description="ABC transmembrane type-1" evidence="13">
    <location>
        <begin position="159"/>
        <end position="436"/>
    </location>
</feature>
<feature type="transmembrane region" description="Helical" evidence="11">
    <location>
        <begin position="159"/>
        <end position="180"/>
    </location>
</feature>
<accession>A0AB36TNZ8</accession>
<dbReference type="Gene3D" id="1.20.1560.10">
    <property type="entry name" value="ABC transporter type 1, transmembrane domain"/>
    <property type="match status" value="1"/>
</dbReference>
<evidence type="ECO:0000259" key="12">
    <source>
        <dbReference type="PROSITE" id="PS50893"/>
    </source>
</evidence>
<dbReference type="GO" id="GO:0015421">
    <property type="term" value="F:ABC-type oligopeptide transporter activity"/>
    <property type="evidence" value="ECO:0007669"/>
    <property type="project" value="TreeGrafter"/>
</dbReference>
<dbReference type="InterPro" id="IPR003439">
    <property type="entry name" value="ABC_transporter-like_ATP-bd"/>
</dbReference>
<keyword evidence="10 11" id="KW-0472">Membrane</keyword>
<dbReference type="InterPro" id="IPR017871">
    <property type="entry name" value="ABC_transporter-like_CS"/>
</dbReference>
<name>A0AB36TNZ8_BACTU</name>